<dbReference type="EMBL" id="BAAAEW010000042">
    <property type="protein sequence ID" value="GAA0766088.1"/>
    <property type="molecule type" value="Genomic_DNA"/>
</dbReference>
<comment type="caution">
    <text evidence="2">The sequence shown here is derived from an EMBL/GenBank/DDBJ whole genome shotgun (WGS) entry which is preliminary data.</text>
</comment>
<reference evidence="3" key="1">
    <citation type="journal article" date="2019" name="Int. J. Syst. Evol. Microbiol.">
        <title>The Global Catalogue of Microorganisms (GCM) 10K type strain sequencing project: providing services to taxonomists for standard genome sequencing and annotation.</title>
        <authorList>
            <consortium name="The Broad Institute Genomics Platform"/>
            <consortium name="The Broad Institute Genome Sequencing Center for Infectious Disease"/>
            <person name="Wu L."/>
            <person name="Ma J."/>
        </authorList>
    </citation>
    <scope>NUCLEOTIDE SEQUENCE [LARGE SCALE GENOMIC DNA]</scope>
    <source>
        <strain evidence="3">JCM 15503</strain>
    </source>
</reference>
<dbReference type="InterPro" id="IPR036291">
    <property type="entry name" value="NAD(P)-bd_dom_sf"/>
</dbReference>
<name>A0ABP3VQ06_9BURK</name>
<evidence type="ECO:0000259" key="1">
    <source>
        <dbReference type="Pfam" id="PF01370"/>
    </source>
</evidence>
<dbReference type="Pfam" id="PF01370">
    <property type="entry name" value="Epimerase"/>
    <property type="match status" value="1"/>
</dbReference>
<dbReference type="SUPFAM" id="SSF51735">
    <property type="entry name" value="NAD(P)-binding Rossmann-fold domains"/>
    <property type="match status" value="1"/>
</dbReference>
<dbReference type="PANTHER" id="PTHR48079">
    <property type="entry name" value="PROTEIN YEEZ"/>
    <property type="match status" value="1"/>
</dbReference>
<sequence length="324" mass="33577">MAPLALAITGATGFTGSALLRRLAAEPPGSVSARALVRGEGSRVASACVTPVIGALPALADGAAEQLFPAGPHVLVHLANHNVGDAASFEAVNVEGTRRLLAALPASCQGIVYGSSLSVLGQAAQEGVDELAPVAPQTALAHSRLAAEQLVLAAAQARGIGAYLLRPRFVLGRGDAATLPGLLRLARRGLALGSGAQRWSVIDVDDYANIMLRLCHRLQAGSQVRGPLHIGYARPISFDEVRSALGEAFALPPVRRRVPVSGRVTRLMSSLPLAGLRRLATQLELVGLSHFSATDRLQAEVGTDLLAKDPRAVVAQAARLLSLS</sequence>
<keyword evidence="3" id="KW-1185">Reference proteome</keyword>
<protein>
    <recommendedName>
        <fullName evidence="1">NAD-dependent epimerase/dehydratase domain-containing protein</fullName>
    </recommendedName>
</protein>
<gene>
    <name evidence="2" type="ORF">GCM10009107_53860</name>
</gene>
<evidence type="ECO:0000313" key="3">
    <source>
        <dbReference type="Proteomes" id="UP001500279"/>
    </source>
</evidence>
<dbReference type="Proteomes" id="UP001500279">
    <property type="component" value="Unassembled WGS sequence"/>
</dbReference>
<feature type="domain" description="NAD-dependent epimerase/dehydratase" evidence="1">
    <location>
        <begin position="8"/>
        <end position="222"/>
    </location>
</feature>
<dbReference type="InterPro" id="IPR001509">
    <property type="entry name" value="Epimerase_deHydtase"/>
</dbReference>
<dbReference type="PANTHER" id="PTHR48079:SF6">
    <property type="entry name" value="NAD(P)-BINDING DOMAIN-CONTAINING PROTEIN-RELATED"/>
    <property type="match status" value="1"/>
</dbReference>
<evidence type="ECO:0000313" key="2">
    <source>
        <dbReference type="EMBL" id="GAA0766088.1"/>
    </source>
</evidence>
<dbReference type="Gene3D" id="3.40.50.720">
    <property type="entry name" value="NAD(P)-binding Rossmann-like Domain"/>
    <property type="match status" value="1"/>
</dbReference>
<dbReference type="InterPro" id="IPR051783">
    <property type="entry name" value="NAD(P)-dependent_oxidoreduct"/>
</dbReference>
<proteinExistence type="predicted"/>
<organism evidence="2 3">
    <name type="scientific">Ideonella azotifigens</name>
    <dbReference type="NCBI Taxonomy" id="513160"/>
    <lineage>
        <taxon>Bacteria</taxon>
        <taxon>Pseudomonadati</taxon>
        <taxon>Pseudomonadota</taxon>
        <taxon>Betaproteobacteria</taxon>
        <taxon>Burkholderiales</taxon>
        <taxon>Sphaerotilaceae</taxon>
        <taxon>Ideonella</taxon>
    </lineage>
</organism>
<accession>A0ABP3VQ06</accession>